<name>A0A1I2E762_9BURK</name>
<dbReference type="AlphaFoldDB" id="A0A1I2E762"/>
<proteinExistence type="predicted"/>
<dbReference type="OrthoDB" id="6871774at2"/>
<dbReference type="EMBL" id="FONX01000006">
    <property type="protein sequence ID" value="SFE88543.1"/>
    <property type="molecule type" value="Genomic_DNA"/>
</dbReference>
<keyword evidence="2" id="KW-1185">Reference proteome</keyword>
<dbReference type="Proteomes" id="UP000199119">
    <property type="component" value="Unassembled WGS sequence"/>
</dbReference>
<sequence>MKLGGNIKGLEKVQKQLATLTGQQAREVYAKALNDTAFQHVRPAMQQEMRTAFDRPTPFILRSPRVFPATPDKLEASIAPTYWSQLGTKGGKQGVDPQQVLQAQEAGGRRADKRSESALRRAGYLLPGFQSSIPANPYPGSTDAYGNLRGAFLQQLLSYLQAFTEGQGYKANMKAGRRAKLEDRTTFSQLSNRRQVKAIRGRAYFVSHGRLRGQHLPAGVWAKSGVHGVDVRPVLLFVRTPMYQPRLSMRRVSTSSDASAYLSRRLRFRIRQAAGV</sequence>
<dbReference type="STRING" id="1177982.SAMN04489711_106264"/>
<evidence type="ECO:0000313" key="1">
    <source>
        <dbReference type="EMBL" id="SFE88543.1"/>
    </source>
</evidence>
<organism evidence="1 2">
    <name type="scientific">Paracidovorax wautersii</name>
    <dbReference type="NCBI Taxonomy" id="1177982"/>
    <lineage>
        <taxon>Bacteria</taxon>
        <taxon>Pseudomonadati</taxon>
        <taxon>Pseudomonadota</taxon>
        <taxon>Betaproteobacteria</taxon>
        <taxon>Burkholderiales</taxon>
        <taxon>Comamonadaceae</taxon>
        <taxon>Paracidovorax</taxon>
    </lineage>
</organism>
<gene>
    <name evidence="1" type="ORF">SAMN04489711_106264</name>
</gene>
<dbReference type="RefSeq" id="WP_092939624.1">
    <property type="nucleotide sequence ID" value="NZ_FONX01000006.1"/>
</dbReference>
<protein>
    <submittedName>
        <fullName evidence="1">Uncharacterized protein</fullName>
    </submittedName>
</protein>
<reference evidence="2" key="1">
    <citation type="submission" date="2016-10" db="EMBL/GenBank/DDBJ databases">
        <authorList>
            <person name="Varghese N."/>
            <person name="Submissions S."/>
        </authorList>
    </citation>
    <scope>NUCLEOTIDE SEQUENCE [LARGE SCALE GENOMIC DNA]</scope>
    <source>
        <strain evidence="2">DSM 27981</strain>
    </source>
</reference>
<evidence type="ECO:0000313" key="2">
    <source>
        <dbReference type="Proteomes" id="UP000199119"/>
    </source>
</evidence>
<accession>A0A1I2E762</accession>